<dbReference type="Proteomes" id="UP000553776">
    <property type="component" value="Unassembled WGS sequence"/>
</dbReference>
<evidence type="ECO:0000313" key="8">
    <source>
        <dbReference type="Proteomes" id="UP000553776"/>
    </source>
</evidence>
<feature type="binding site" evidence="3">
    <location>
        <position position="187"/>
    </location>
    <ligand>
        <name>Cu cation</name>
        <dbReference type="ChEBI" id="CHEBI:23378"/>
    </ligand>
</feature>
<keyword evidence="2 3" id="KW-0186">Copper</keyword>
<organism evidence="7 8">
    <name type="scientific">Cohnella xylanilytica</name>
    <dbReference type="NCBI Taxonomy" id="557555"/>
    <lineage>
        <taxon>Bacteria</taxon>
        <taxon>Bacillati</taxon>
        <taxon>Bacillota</taxon>
        <taxon>Bacilli</taxon>
        <taxon>Bacillales</taxon>
        <taxon>Paenibacillaceae</taxon>
        <taxon>Cohnella</taxon>
    </lineage>
</organism>
<name>A0A841TY79_9BACL</name>
<protein>
    <submittedName>
        <fullName evidence="7">SCO family protein</fullName>
    </submittedName>
</protein>
<feature type="binding site" evidence="3">
    <location>
        <position position="100"/>
    </location>
    <ligand>
        <name>Cu cation</name>
        <dbReference type="ChEBI" id="CHEBI:23378"/>
    </ligand>
</feature>
<dbReference type="SUPFAM" id="SSF52833">
    <property type="entry name" value="Thioredoxin-like"/>
    <property type="match status" value="1"/>
</dbReference>
<keyword evidence="8" id="KW-1185">Reference proteome</keyword>
<dbReference type="Gene3D" id="3.40.30.10">
    <property type="entry name" value="Glutaredoxin"/>
    <property type="match status" value="1"/>
</dbReference>
<dbReference type="AlphaFoldDB" id="A0A841TY79"/>
<feature type="binding site" evidence="3">
    <location>
        <position position="96"/>
    </location>
    <ligand>
        <name>Cu cation</name>
        <dbReference type="ChEBI" id="CHEBI:23378"/>
    </ligand>
</feature>
<evidence type="ECO:0000256" key="3">
    <source>
        <dbReference type="PIRSR" id="PIRSR603782-1"/>
    </source>
</evidence>
<keyword evidence="5" id="KW-0812">Transmembrane</keyword>
<feature type="transmembrane region" description="Helical" evidence="5">
    <location>
        <begin position="29"/>
        <end position="48"/>
    </location>
</feature>
<proteinExistence type="inferred from homology"/>
<accession>A0A841TY79</accession>
<comment type="similarity">
    <text evidence="1">Belongs to the SCO1/2 family.</text>
</comment>
<keyword evidence="5" id="KW-0472">Membrane</keyword>
<keyword evidence="5" id="KW-1133">Transmembrane helix</keyword>
<dbReference type="Pfam" id="PF02630">
    <property type="entry name" value="SCO1-SenC"/>
    <property type="match status" value="1"/>
</dbReference>
<evidence type="ECO:0000256" key="2">
    <source>
        <dbReference type="ARBA" id="ARBA00023008"/>
    </source>
</evidence>
<feature type="disulfide bond" description="Redox-active" evidence="4">
    <location>
        <begin position="96"/>
        <end position="100"/>
    </location>
</feature>
<evidence type="ECO:0000313" key="7">
    <source>
        <dbReference type="EMBL" id="MBB6692022.1"/>
    </source>
</evidence>
<gene>
    <name evidence="7" type="ORF">H7B90_11485</name>
</gene>
<evidence type="ECO:0000256" key="4">
    <source>
        <dbReference type="PIRSR" id="PIRSR603782-2"/>
    </source>
</evidence>
<comment type="caution">
    <text evidence="7">The sequence shown here is derived from an EMBL/GenBank/DDBJ whole genome shotgun (WGS) entry which is preliminary data.</text>
</comment>
<dbReference type="InterPro" id="IPR036249">
    <property type="entry name" value="Thioredoxin-like_sf"/>
</dbReference>
<dbReference type="PANTHER" id="PTHR12151">
    <property type="entry name" value="ELECTRON TRANSPORT PROTIN SCO1/SENC FAMILY MEMBER"/>
    <property type="match status" value="1"/>
</dbReference>
<feature type="domain" description="Thioredoxin" evidence="6">
    <location>
        <begin position="58"/>
        <end position="228"/>
    </location>
</feature>
<evidence type="ECO:0000259" key="6">
    <source>
        <dbReference type="PROSITE" id="PS51352"/>
    </source>
</evidence>
<keyword evidence="4" id="KW-1015">Disulfide bond</keyword>
<reference evidence="7 8" key="1">
    <citation type="submission" date="2020-08" db="EMBL/GenBank/DDBJ databases">
        <title>Cohnella phylogeny.</title>
        <authorList>
            <person name="Dunlap C."/>
        </authorList>
    </citation>
    <scope>NUCLEOTIDE SEQUENCE [LARGE SCALE GENOMIC DNA]</scope>
    <source>
        <strain evidence="7 8">DSM 25239</strain>
    </source>
</reference>
<dbReference type="PROSITE" id="PS51352">
    <property type="entry name" value="THIOREDOXIN_2"/>
    <property type="match status" value="1"/>
</dbReference>
<keyword evidence="3" id="KW-0479">Metal-binding</keyword>
<dbReference type="InterPro" id="IPR013766">
    <property type="entry name" value="Thioredoxin_domain"/>
</dbReference>
<dbReference type="RefSeq" id="WP_185136013.1">
    <property type="nucleotide sequence ID" value="NZ_BORM01000003.1"/>
</dbReference>
<dbReference type="InterPro" id="IPR003782">
    <property type="entry name" value="SCO1/SenC"/>
</dbReference>
<evidence type="ECO:0000256" key="1">
    <source>
        <dbReference type="ARBA" id="ARBA00010996"/>
    </source>
</evidence>
<evidence type="ECO:0000256" key="5">
    <source>
        <dbReference type="SAM" id="Phobius"/>
    </source>
</evidence>
<dbReference type="CDD" id="cd02968">
    <property type="entry name" value="SCO"/>
    <property type="match status" value="1"/>
</dbReference>
<dbReference type="GO" id="GO:0046872">
    <property type="term" value="F:metal ion binding"/>
    <property type="evidence" value="ECO:0007669"/>
    <property type="project" value="UniProtKB-KW"/>
</dbReference>
<dbReference type="PANTHER" id="PTHR12151:SF25">
    <property type="entry name" value="LINALOOL DEHYDRATASE_ISOMERASE DOMAIN-CONTAINING PROTEIN"/>
    <property type="match status" value="1"/>
</dbReference>
<dbReference type="EMBL" id="JACJVR010000044">
    <property type="protein sequence ID" value="MBB6692022.1"/>
    <property type="molecule type" value="Genomic_DNA"/>
</dbReference>
<sequence length="228" mass="25514">MSTNDNQRPAAETPAGQGSAAKRPFAKRYAFPMILFALCIVLGGYLIWNSSSDKEGKLKDQGAAADFTYNDINGNPVTMSELNGKVRLVYFFYSNCPDVCPPTTFMMSKVQEKLKEDGTFGSKVDFLSITIDPERDTPEALKKFFDKFNADYNGWKILRGDEKETAELARKYQLLVSKDPKTGEFGHMNLIVVVDKKGRMRDFISPEANGNPGDYDADALYKEIKSLL</sequence>